<accession>A0A2M9R756</accession>
<keyword evidence="5 7" id="KW-0862">Zinc</keyword>
<dbReference type="CDD" id="cd06456">
    <property type="entry name" value="M3A_DCP"/>
    <property type="match status" value="1"/>
</dbReference>
<keyword evidence="2 7" id="KW-0645">Protease</keyword>
<sequence>MKKNVLIILTLVGVSLVSCDNKKKQSNPLLAEWNTPYQMPPFDQIKNEHYQPAIKEAIEKQQEEIKAIAENADTPDFANTIEALESSGKDLKRITRVFYNVKNANGDEELQKIAEELAPVLSKNSDDIFLNEKLFARIKSVNENGEITSQLKPEQKQLLKKTYTSFVRNGANLPEEKKERLRKINSEIALLTLKFGNNVLNETNNYTLVVADESRLAGLPTPLIETAAKEAENRDQKGKWVFTLNNSSVMPFLQYAEDRELRQEIWNAYQLRGNNDNAYDNKESLLKIANLRLEKANILGYKSHAAYVLEESMSKTPEGAMDLLNQLWQPALQKAKNEAADIQKLMQQDGIQGDVTPADWRYYSEKIRQQRYDFDENQMQAYFSLENTREGIFMVTEKLYGLKFEQLNDVPVYHEDVTAWKVTEKDGREIGVLLMDMHPRATKNGGAWMTSYRPQSTVNGERIKPIISIVCNFTQPTDSTPALLTFDEVTTFFHEFGHALHGLLSDVQYESLAGTSVPRDFVELPSQIMENWAEEPEVLKMFAKHYQTGETIPDEMIEKMKATGTFNQGFATTEYLAASILDMMYHAIEEPLEGDVVSYEINSMKQAGLTDAIIPRYRSTYFNHIFSGGYSAGYYSYIWSEVLDSDAFEAFKSTSLFDPENAASFRKNILERGGTQDPEELYVNFRGKKPSIEPLLKKRGLDIEIKDKQPEINLKKL</sequence>
<evidence type="ECO:0000256" key="3">
    <source>
        <dbReference type="ARBA" id="ARBA00022723"/>
    </source>
</evidence>
<dbReference type="AlphaFoldDB" id="A0A2M9R756"/>
<dbReference type="OrthoDB" id="9773538at2"/>
<dbReference type="Gene3D" id="3.40.390.10">
    <property type="entry name" value="Collagenase (Catalytic Domain)"/>
    <property type="match status" value="1"/>
</dbReference>
<dbReference type="GO" id="GO:0006508">
    <property type="term" value="P:proteolysis"/>
    <property type="evidence" value="ECO:0007669"/>
    <property type="project" value="UniProtKB-KW"/>
</dbReference>
<keyword evidence="10" id="KW-1185">Reference proteome</keyword>
<comment type="similarity">
    <text evidence="1 7">Belongs to the peptidase M3 family.</text>
</comment>
<evidence type="ECO:0000256" key="2">
    <source>
        <dbReference type="ARBA" id="ARBA00022670"/>
    </source>
</evidence>
<dbReference type="PANTHER" id="PTHR43660:SF1">
    <property type="entry name" value="DIPEPTIDYL CARBOXYPEPTIDASE"/>
    <property type="match status" value="1"/>
</dbReference>
<gene>
    <name evidence="9" type="ORF">CDL10_09160</name>
</gene>
<dbReference type="Gene3D" id="1.10.1370.10">
    <property type="entry name" value="Neurolysin, domain 3"/>
    <property type="match status" value="1"/>
</dbReference>
<dbReference type="Pfam" id="PF01432">
    <property type="entry name" value="Peptidase_M3"/>
    <property type="match status" value="1"/>
</dbReference>
<evidence type="ECO:0000256" key="7">
    <source>
        <dbReference type="RuleBase" id="RU003435"/>
    </source>
</evidence>
<dbReference type="SUPFAM" id="SSF55486">
    <property type="entry name" value="Metalloproteases ('zincins'), catalytic domain"/>
    <property type="match status" value="1"/>
</dbReference>
<dbReference type="GO" id="GO:0005829">
    <property type="term" value="C:cytosol"/>
    <property type="evidence" value="ECO:0007669"/>
    <property type="project" value="TreeGrafter"/>
</dbReference>
<evidence type="ECO:0000313" key="9">
    <source>
        <dbReference type="EMBL" id="PJR04689.1"/>
    </source>
</evidence>
<reference evidence="9 10" key="1">
    <citation type="submission" date="2017-06" db="EMBL/GenBank/DDBJ databases">
        <title>Description of Avrilella dinanensis gen. nov. sp. nov.</title>
        <authorList>
            <person name="Leyer C."/>
            <person name="Sassi M."/>
            <person name="Minet J."/>
            <person name="Kayal S."/>
            <person name="Cattoir V."/>
        </authorList>
    </citation>
    <scope>NUCLEOTIDE SEQUENCE [LARGE SCALE GENOMIC DNA]</scope>
    <source>
        <strain evidence="9 10">UR159</strain>
    </source>
</reference>
<dbReference type="GO" id="GO:0046872">
    <property type="term" value="F:metal ion binding"/>
    <property type="evidence" value="ECO:0007669"/>
    <property type="project" value="UniProtKB-UniRule"/>
</dbReference>
<dbReference type="FunFam" id="3.40.390.10:FF:000009">
    <property type="entry name" value="Oligopeptidase A"/>
    <property type="match status" value="1"/>
</dbReference>
<proteinExistence type="inferred from homology"/>
<dbReference type="InterPro" id="IPR001567">
    <property type="entry name" value="Pept_M3A_M3B_dom"/>
</dbReference>
<feature type="domain" description="Peptidase M3A/M3B catalytic" evidence="8">
    <location>
        <begin position="252"/>
        <end position="700"/>
    </location>
</feature>
<protein>
    <submittedName>
        <fullName evidence="9">Peptidase M3</fullName>
    </submittedName>
</protein>
<dbReference type="InterPro" id="IPR024077">
    <property type="entry name" value="Neurolysin/TOP_dom2"/>
</dbReference>
<evidence type="ECO:0000313" key="10">
    <source>
        <dbReference type="Proteomes" id="UP000231960"/>
    </source>
</evidence>
<evidence type="ECO:0000256" key="1">
    <source>
        <dbReference type="ARBA" id="ARBA00006040"/>
    </source>
</evidence>
<dbReference type="Proteomes" id="UP000231960">
    <property type="component" value="Unassembled WGS sequence"/>
</dbReference>
<dbReference type="PANTHER" id="PTHR43660">
    <property type="entry name" value="DIPEPTIDYL CARBOXYPEPTIDASE"/>
    <property type="match status" value="1"/>
</dbReference>
<dbReference type="Gene3D" id="1.10.1370.40">
    <property type="match status" value="1"/>
</dbReference>
<comment type="cofactor">
    <cofactor evidence="7">
        <name>Zn(2+)</name>
        <dbReference type="ChEBI" id="CHEBI:29105"/>
    </cofactor>
    <text evidence="7">Binds 1 zinc ion.</text>
</comment>
<organism evidence="9 10">
    <name type="scientific">Avrilella dinanensis</name>
    <dbReference type="NCBI Taxonomy" id="2008672"/>
    <lineage>
        <taxon>Bacteria</taxon>
        <taxon>Pseudomonadati</taxon>
        <taxon>Bacteroidota</taxon>
        <taxon>Flavobacteriia</taxon>
        <taxon>Flavobacteriales</taxon>
        <taxon>Flavobacteriaceae</taxon>
        <taxon>Avrilella</taxon>
    </lineage>
</organism>
<evidence type="ECO:0000256" key="6">
    <source>
        <dbReference type="ARBA" id="ARBA00023049"/>
    </source>
</evidence>
<evidence type="ECO:0000256" key="4">
    <source>
        <dbReference type="ARBA" id="ARBA00022801"/>
    </source>
</evidence>
<dbReference type="RefSeq" id="WP_100678247.1">
    <property type="nucleotide sequence ID" value="NZ_NIPO01000001.1"/>
</dbReference>
<evidence type="ECO:0000259" key="8">
    <source>
        <dbReference type="Pfam" id="PF01432"/>
    </source>
</evidence>
<dbReference type="InterPro" id="IPR045090">
    <property type="entry name" value="Pept_M3A_M3B"/>
</dbReference>
<dbReference type="InterPro" id="IPR034005">
    <property type="entry name" value="M3A_DCP"/>
</dbReference>
<comment type="caution">
    <text evidence="9">The sequence shown here is derived from an EMBL/GenBank/DDBJ whole genome shotgun (WGS) entry which is preliminary data.</text>
</comment>
<dbReference type="PROSITE" id="PS51257">
    <property type="entry name" value="PROKAR_LIPOPROTEIN"/>
    <property type="match status" value="1"/>
</dbReference>
<name>A0A2M9R756_9FLAO</name>
<evidence type="ECO:0000256" key="5">
    <source>
        <dbReference type="ARBA" id="ARBA00022833"/>
    </source>
</evidence>
<dbReference type="EMBL" id="NIPO01000001">
    <property type="protein sequence ID" value="PJR04689.1"/>
    <property type="molecule type" value="Genomic_DNA"/>
</dbReference>
<dbReference type="InterPro" id="IPR024079">
    <property type="entry name" value="MetalloPept_cat_dom_sf"/>
</dbReference>
<keyword evidence="3 7" id="KW-0479">Metal-binding</keyword>
<keyword evidence="6 7" id="KW-0482">Metalloprotease</keyword>
<dbReference type="GO" id="GO:0004222">
    <property type="term" value="F:metalloendopeptidase activity"/>
    <property type="evidence" value="ECO:0007669"/>
    <property type="project" value="InterPro"/>
</dbReference>
<dbReference type="GO" id="GO:0004180">
    <property type="term" value="F:carboxypeptidase activity"/>
    <property type="evidence" value="ECO:0007669"/>
    <property type="project" value="TreeGrafter"/>
</dbReference>
<keyword evidence="4 7" id="KW-0378">Hydrolase</keyword>